<evidence type="ECO:0000313" key="3">
    <source>
        <dbReference type="RefSeq" id="XP_019890296.1"/>
    </source>
</evidence>
<protein>
    <submittedName>
        <fullName evidence="3 4">Protein FAM136A-like</fullName>
    </submittedName>
</protein>
<dbReference type="AlphaFoldDB" id="A0A9J7IBH6"/>
<dbReference type="PANTHER" id="PTHR21096:SF0">
    <property type="entry name" value="PROTEIN FAM136A"/>
    <property type="match status" value="1"/>
</dbReference>
<dbReference type="KEGG" id="mde:105262588"/>
<dbReference type="PANTHER" id="PTHR21096">
    <property type="entry name" value="PROTEIN FAM136A"/>
    <property type="match status" value="1"/>
</dbReference>
<comment type="similarity">
    <text evidence="1">Belongs to the FAM136 family.</text>
</comment>
<keyword evidence="2" id="KW-1185">Reference proteome</keyword>
<dbReference type="Proteomes" id="UP001652621">
    <property type="component" value="Unplaced"/>
</dbReference>
<accession>A0A9J7IBH6</accession>
<dbReference type="RefSeq" id="XP_058987086.1">
    <property type="nucleotide sequence ID" value="XM_059131103.1"/>
</dbReference>
<evidence type="ECO:0000256" key="1">
    <source>
        <dbReference type="ARBA" id="ARBA00009952"/>
    </source>
</evidence>
<dbReference type="RefSeq" id="XP_019890296.1">
    <property type="nucleotide sequence ID" value="XM_020034737.1"/>
</dbReference>
<dbReference type="Pfam" id="PF05811">
    <property type="entry name" value="DUF842"/>
    <property type="match status" value="1"/>
</dbReference>
<evidence type="ECO:0000313" key="4">
    <source>
        <dbReference type="RefSeq" id="XP_058987086.1"/>
    </source>
</evidence>
<dbReference type="VEuPathDB" id="VectorBase:MDOMA2_015807"/>
<dbReference type="OrthoDB" id="9975421at2759"/>
<dbReference type="GeneID" id="105262588"/>
<dbReference type="InterPro" id="IPR008560">
    <property type="entry name" value="DUF842_euk"/>
</dbReference>
<gene>
    <name evidence="3 4" type="primary">LOC105262588</name>
</gene>
<sequence>MNGDHRRRIDQAIIDLINDVYKSHLRKMQSEMHLCAANCCDDLYRQPSMDSVQGCIEDCAGPLLRAQDYMQHELGQFQGRLRNCLMQCNDGVRGRIPTNTHQSDISKYANQFELCTGQCVDKYIGLVPKMMKTMKSVLENGPTIVDQM</sequence>
<name>A0A9J7IBH6_MUSDO</name>
<organism evidence="2 3">
    <name type="scientific">Musca domestica</name>
    <name type="common">House fly</name>
    <dbReference type="NCBI Taxonomy" id="7370"/>
    <lineage>
        <taxon>Eukaryota</taxon>
        <taxon>Metazoa</taxon>
        <taxon>Ecdysozoa</taxon>
        <taxon>Arthropoda</taxon>
        <taxon>Hexapoda</taxon>
        <taxon>Insecta</taxon>
        <taxon>Pterygota</taxon>
        <taxon>Neoptera</taxon>
        <taxon>Endopterygota</taxon>
        <taxon>Diptera</taxon>
        <taxon>Brachycera</taxon>
        <taxon>Muscomorpha</taxon>
        <taxon>Muscoidea</taxon>
        <taxon>Muscidae</taxon>
        <taxon>Musca</taxon>
    </lineage>
</organism>
<dbReference type="GO" id="GO:0005737">
    <property type="term" value="C:cytoplasm"/>
    <property type="evidence" value="ECO:0007669"/>
    <property type="project" value="TreeGrafter"/>
</dbReference>
<reference evidence="3" key="1">
    <citation type="submission" date="2025-04" db="UniProtKB">
        <authorList>
            <consortium name="RefSeq"/>
        </authorList>
    </citation>
    <scope>IDENTIFICATION</scope>
    <source>
        <strain evidence="3 4">Aabys</strain>
        <tissue evidence="4">Whole body</tissue>
    </source>
</reference>
<evidence type="ECO:0000313" key="2">
    <source>
        <dbReference type="Proteomes" id="UP001652621"/>
    </source>
</evidence>
<proteinExistence type="inferred from homology"/>